<feature type="compositionally biased region" description="Low complexity" evidence="1">
    <location>
        <begin position="44"/>
        <end position="53"/>
    </location>
</feature>
<dbReference type="EMBL" id="RSCD01000002">
    <property type="protein sequence ID" value="RSH94872.1"/>
    <property type="molecule type" value="Genomic_DNA"/>
</dbReference>
<dbReference type="STRING" id="1890683.A0A427YUW2"/>
<feature type="region of interest" description="Disordered" evidence="1">
    <location>
        <begin position="1"/>
        <end position="53"/>
    </location>
</feature>
<proteinExistence type="predicted"/>
<protein>
    <submittedName>
        <fullName evidence="2">Uncharacterized protein</fullName>
    </submittedName>
</protein>
<evidence type="ECO:0000313" key="2">
    <source>
        <dbReference type="EMBL" id="RSH94872.1"/>
    </source>
</evidence>
<dbReference type="Proteomes" id="UP000279259">
    <property type="component" value="Unassembled WGS sequence"/>
</dbReference>
<accession>A0A427YUW2</accession>
<evidence type="ECO:0000256" key="1">
    <source>
        <dbReference type="SAM" id="MobiDB-lite"/>
    </source>
</evidence>
<feature type="compositionally biased region" description="Low complexity" evidence="1">
    <location>
        <begin position="411"/>
        <end position="425"/>
    </location>
</feature>
<feature type="region of interest" description="Disordered" evidence="1">
    <location>
        <begin position="543"/>
        <end position="635"/>
    </location>
</feature>
<sequence>MSPTITTISTITKTSSTPSPITTTSPISSASASASSPPSPTTPTSPHSPSHPLIHLNLNLNLASLTRRLSRSTSSPGPDSASAPKRSGEGAARSKSRRRAITLIPTLRMATSRDARDEGFEEVNYEWVARLVAFDELPASSSQLTHSFSFFGLFRSSPSLALPPDKLLHPVLSLTHDSTLDAQVGALVDMRTYIHQLSRSLGLAHGSLHPSQHAPGASASTSASRGEKPRRGNDLRGVEGKIAALLSAYMHAGYAACGLSWDIPPGKEATTRLIRRSVRQGFDSLLLIHEHLLSSGDPGVQAAIKDLHDNILASPFAPLSKHYFATTIFGRARQMVSNLQQASRSSVISKARLSNSAPGLKEKGQGQVKSGVMPCQELSVDQYEAMERLNLLQGYARFVRNIGSLPGLQSSQPAGPNNPAQAPSARALAREKKERQAVLDADASRASRVAFEADILRADLGLSMATAHIKSVKRRAGVSDETQVEGLDENGVEVCKKEKEVMKEGAIRWEGLAEDALIECMRTARRLVEEGKTGVLSDEVKREDWVDDEAQPAERPSPCSVFVEDFGSTGRGHSGKKTLNQAGEGKDDQDGETKGEEGHESKENESEVNSDSDSDLGESEFESSDEDEDSLSHPSPLRTLFRLYDRFEEQRLAVWLALPAERREKMSVYMRGSGGRAGDAWDALGLVLLMQYDGESLLAYGLNVEKLDKWTELASSKNAKKIRARARKKAAAAATMT</sequence>
<evidence type="ECO:0000313" key="3">
    <source>
        <dbReference type="Proteomes" id="UP000279259"/>
    </source>
</evidence>
<dbReference type="OrthoDB" id="2575647at2759"/>
<name>A0A427YUW2_9TREE</name>
<keyword evidence="3" id="KW-1185">Reference proteome</keyword>
<dbReference type="AlphaFoldDB" id="A0A427YUW2"/>
<reference evidence="2 3" key="1">
    <citation type="submission" date="2018-11" db="EMBL/GenBank/DDBJ databases">
        <title>Genome sequence of Saitozyma podzolica DSM 27192.</title>
        <authorList>
            <person name="Aliyu H."/>
            <person name="Gorte O."/>
            <person name="Ochsenreither K."/>
        </authorList>
    </citation>
    <scope>NUCLEOTIDE SEQUENCE [LARGE SCALE GENOMIC DNA]</scope>
    <source>
        <strain evidence="2 3">DSM 27192</strain>
    </source>
</reference>
<feature type="region of interest" description="Disordered" evidence="1">
    <location>
        <begin position="205"/>
        <end position="234"/>
    </location>
</feature>
<gene>
    <name evidence="2" type="ORF">EHS25_004678</name>
</gene>
<organism evidence="2 3">
    <name type="scientific">Saitozyma podzolica</name>
    <dbReference type="NCBI Taxonomy" id="1890683"/>
    <lineage>
        <taxon>Eukaryota</taxon>
        <taxon>Fungi</taxon>
        <taxon>Dikarya</taxon>
        <taxon>Basidiomycota</taxon>
        <taxon>Agaricomycotina</taxon>
        <taxon>Tremellomycetes</taxon>
        <taxon>Tremellales</taxon>
        <taxon>Trimorphomycetaceae</taxon>
        <taxon>Saitozyma</taxon>
    </lineage>
</organism>
<comment type="caution">
    <text evidence="2">The sequence shown here is derived from an EMBL/GenBank/DDBJ whole genome shotgun (WGS) entry which is preliminary data.</text>
</comment>
<feature type="compositionally biased region" description="Basic and acidic residues" evidence="1">
    <location>
        <begin position="225"/>
        <end position="234"/>
    </location>
</feature>
<feature type="compositionally biased region" description="Acidic residues" evidence="1">
    <location>
        <begin position="606"/>
        <end position="629"/>
    </location>
</feature>
<feature type="compositionally biased region" description="Basic and acidic residues" evidence="1">
    <location>
        <begin position="584"/>
        <end position="605"/>
    </location>
</feature>
<feature type="compositionally biased region" description="Low complexity" evidence="1">
    <location>
        <begin position="1"/>
        <end position="36"/>
    </location>
</feature>
<feature type="region of interest" description="Disordered" evidence="1">
    <location>
        <begin position="407"/>
        <end position="433"/>
    </location>
</feature>
<feature type="region of interest" description="Disordered" evidence="1">
    <location>
        <begin position="68"/>
        <end position="99"/>
    </location>
</feature>